<evidence type="ECO:0008006" key="3">
    <source>
        <dbReference type="Google" id="ProtNLM"/>
    </source>
</evidence>
<keyword evidence="2" id="KW-1185">Reference proteome</keyword>
<accession>A0ABQ0A2L0</accession>
<name>A0ABQ0A2L0_9GAMM</name>
<dbReference type="CDD" id="cd16438">
    <property type="entry name" value="beta_Kdo_transferase_KpsS_like"/>
    <property type="match status" value="1"/>
</dbReference>
<dbReference type="RefSeq" id="WP_353295836.1">
    <property type="nucleotide sequence ID" value="NZ_BAABWH010000009.1"/>
</dbReference>
<organism evidence="1 2">
    <name type="scientific">Thalassolituus maritimus</name>
    <dbReference type="NCBI Taxonomy" id="484498"/>
    <lineage>
        <taxon>Bacteria</taxon>
        <taxon>Pseudomonadati</taxon>
        <taxon>Pseudomonadota</taxon>
        <taxon>Gammaproteobacteria</taxon>
        <taxon>Oceanospirillales</taxon>
        <taxon>Oceanospirillaceae</taxon>
        <taxon>Thalassolituus</taxon>
    </lineage>
</organism>
<dbReference type="Pfam" id="PF05159">
    <property type="entry name" value="Capsule_synth"/>
    <property type="match status" value="1"/>
</dbReference>
<gene>
    <name evidence="1" type="ORF">NBRC116585_27320</name>
</gene>
<dbReference type="InterPro" id="IPR007833">
    <property type="entry name" value="Capsule_polysaccharide_synth"/>
</dbReference>
<dbReference type="InterPro" id="IPR043148">
    <property type="entry name" value="TagF_C"/>
</dbReference>
<evidence type="ECO:0000313" key="2">
    <source>
        <dbReference type="Proteomes" id="UP001481413"/>
    </source>
</evidence>
<protein>
    <recommendedName>
        <fullName evidence="3">Capsular biosynthesis protein</fullName>
    </recommendedName>
</protein>
<dbReference type="Proteomes" id="UP001481413">
    <property type="component" value="Unassembled WGS sequence"/>
</dbReference>
<comment type="caution">
    <text evidence="1">The sequence shown here is derived from an EMBL/GenBank/DDBJ whole genome shotgun (WGS) entry which is preliminary data.</text>
</comment>
<sequence length="388" mass="44139">MQHSRDPDTVDQPAKIAIFAARRIHRHYANKLISYLKHAGAKDVSILWYKNLWHSPKWIVYLFTISRAPLLQAAMDYVRTKQSSPASIATGGKRFYLLLPLKWLEAKVLYSIYFYNLKIRNISHLVIWNGLKFRQRIVVAAARDLGIPSLFIERGLFPGTTTLDPQGINYLNSVPRDRNFYAASTSNFEPASCTEERPEALPKSYIFVPFQVNTDSQIVLFSPWLKNMFELVQRFSEAEDSLGDNMPHIVFKPHPECDQDYSALINKVNGSGGRLHIETDIPTPVLIGHSDAVCTINSSVGMEAILMNKKLITLGKAFYDIPDLTLHAENQRELEKALSTVDNWQPDKGLRNSFLAHIRDGHIVPGSWQNPDDHHLDSMATRILSFVR</sequence>
<reference evidence="1 2" key="1">
    <citation type="submission" date="2024-04" db="EMBL/GenBank/DDBJ databases">
        <title>Draft genome sequence of Thalassolituus maritimus NBRC 116585.</title>
        <authorList>
            <person name="Miyakawa T."/>
            <person name="Kusuya Y."/>
            <person name="Miura T."/>
        </authorList>
    </citation>
    <scope>NUCLEOTIDE SEQUENCE [LARGE SCALE GENOMIC DNA]</scope>
    <source>
        <strain evidence="1 2">5NW40-0001</strain>
    </source>
</reference>
<evidence type="ECO:0000313" key="1">
    <source>
        <dbReference type="EMBL" id="GAA6146614.1"/>
    </source>
</evidence>
<dbReference type="EMBL" id="BAABWH010000009">
    <property type="protein sequence ID" value="GAA6146614.1"/>
    <property type="molecule type" value="Genomic_DNA"/>
</dbReference>
<proteinExistence type="predicted"/>
<dbReference type="Gene3D" id="3.40.50.12580">
    <property type="match status" value="1"/>
</dbReference>